<feature type="chain" id="PRO_5035458289" description="beta-galactosidase" evidence="7">
    <location>
        <begin position="22"/>
        <end position="578"/>
    </location>
</feature>
<evidence type="ECO:0000259" key="8">
    <source>
        <dbReference type="Pfam" id="PF01301"/>
    </source>
</evidence>
<dbReference type="AlphaFoldDB" id="A0A8M8UWS1"/>
<dbReference type="Proteomes" id="UP000504604">
    <property type="component" value="Linkage group LG7"/>
</dbReference>
<organism evidence="10 11">
    <name type="scientific">Sesamum indicum</name>
    <name type="common">Oriental sesame</name>
    <name type="synonym">Sesamum orientale</name>
    <dbReference type="NCBI Taxonomy" id="4182"/>
    <lineage>
        <taxon>Eukaryota</taxon>
        <taxon>Viridiplantae</taxon>
        <taxon>Streptophyta</taxon>
        <taxon>Embryophyta</taxon>
        <taxon>Tracheophyta</taxon>
        <taxon>Spermatophyta</taxon>
        <taxon>Magnoliopsida</taxon>
        <taxon>eudicotyledons</taxon>
        <taxon>Gunneridae</taxon>
        <taxon>Pentapetalae</taxon>
        <taxon>asterids</taxon>
        <taxon>lamiids</taxon>
        <taxon>Lamiales</taxon>
        <taxon>Pedaliaceae</taxon>
        <taxon>Sesamum</taxon>
    </lineage>
</organism>
<dbReference type="InterPro" id="IPR001944">
    <property type="entry name" value="Glycoside_Hdrlase_35"/>
</dbReference>
<dbReference type="InterPro" id="IPR019801">
    <property type="entry name" value="Glyco_hydro_35_CS"/>
</dbReference>
<dbReference type="FunFam" id="3.20.20.80:FF:000006">
    <property type="entry name" value="Beta-galactosidase"/>
    <property type="match status" value="1"/>
</dbReference>
<comment type="similarity">
    <text evidence="2">Belongs to the glycosyl hydrolase 35 family.</text>
</comment>
<dbReference type="InterPro" id="IPR008979">
    <property type="entry name" value="Galactose-bd-like_sf"/>
</dbReference>
<accession>A0A8M8UWS1</accession>
<dbReference type="SUPFAM" id="SSF51445">
    <property type="entry name" value="(Trans)glycosidases"/>
    <property type="match status" value="1"/>
</dbReference>
<dbReference type="Pfam" id="PF01301">
    <property type="entry name" value="Glyco_hydro_35"/>
    <property type="match status" value="1"/>
</dbReference>
<feature type="domain" description="Glycoside hydrolase 35 catalytic" evidence="8">
    <location>
        <begin position="36"/>
        <end position="340"/>
    </location>
</feature>
<keyword evidence="5" id="KW-0378">Hydrolase</keyword>
<evidence type="ECO:0000259" key="9">
    <source>
        <dbReference type="Pfam" id="PF17834"/>
    </source>
</evidence>
<dbReference type="OrthoDB" id="1657402at2759"/>
<name>A0A8M8UWS1_SESIN</name>
<dbReference type="PANTHER" id="PTHR23421">
    <property type="entry name" value="BETA-GALACTOSIDASE RELATED"/>
    <property type="match status" value="1"/>
</dbReference>
<dbReference type="SUPFAM" id="SSF49785">
    <property type="entry name" value="Galactose-binding domain-like"/>
    <property type="match status" value="1"/>
</dbReference>
<dbReference type="PRINTS" id="PR00742">
    <property type="entry name" value="GLHYDRLASE35"/>
</dbReference>
<evidence type="ECO:0000256" key="4">
    <source>
        <dbReference type="ARBA" id="ARBA00022729"/>
    </source>
</evidence>
<dbReference type="GO" id="GO:0005975">
    <property type="term" value="P:carbohydrate metabolic process"/>
    <property type="evidence" value="ECO:0007669"/>
    <property type="project" value="InterPro"/>
</dbReference>
<dbReference type="KEGG" id="sind:105180015"/>
<dbReference type="Gene3D" id="3.20.20.80">
    <property type="entry name" value="Glycosidases"/>
    <property type="match status" value="1"/>
</dbReference>
<keyword evidence="6" id="KW-0326">Glycosidase</keyword>
<reference evidence="11" key="1">
    <citation type="submission" date="2025-08" db="UniProtKB">
        <authorList>
            <consortium name="RefSeq"/>
        </authorList>
    </citation>
    <scope>IDENTIFICATION</scope>
</reference>
<dbReference type="EC" id="3.2.1.23" evidence="3"/>
<dbReference type="InterPro" id="IPR041392">
    <property type="entry name" value="GHD"/>
</dbReference>
<dbReference type="PROSITE" id="PS01182">
    <property type="entry name" value="GLYCOSYL_HYDROL_F35"/>
    <property type="match status" value="1"/>
</dbReference>
<proteinExistence type="inferred from homology"/>
<evidence type="ECO:0000256" key="1">
    <source>
        <dbReference type="ARBA" id="ARBA00001412"/>
    </source>
</evidence>
<evidence type="ECO:0000256" key="5">
    <source>
        <dbReference type="ARBA" id="ARBA00022801"/>
    </source>
</evidence>
<evidence type="ECO:0000256" key="3">
    <source>
        <dbReference type="ARBA" id="ARBA00012756"/>
    </source>
</evidence>
<evidence type="ECO:0000256" key="6">
    <source>
        <dbReference type="ARBA" id="ARBA00023295"/>
    </source>
</evidence>
<feature type="signal peptide" evidence="7">
    <location>
        <begin position="1"/>
        <end position="21"/>
    </location>
</feature>
<dbReference type="GO" id="GO:0004565">
    <property type="term" value="F:beta-galactosidase activity"/>
    <property type="evidence" value="ECO:0007669"/>
    <property type="project" value="UniProtKB-EC"/>
</dbReference>
<dbReference type="InterPro" id="IPR031330">
    <property type="entry name" value="Gly_Hdrlase_35_cat"/>
</dbReference>
<sequence>MGIKFQWVCLVLTVQALIVAGEFFKPFNVSYDGRAIIIDGKRRMLISGGIHYPRATPEMWSDLISKSKEGGVDVIETYVFWNGHEPVRGQYNFEGRYNIVKFVKQVGSSGLYLFLRIGPYVCAEWNFGGFPVWLRDIPGIEFRTDNIPFKEEMQRFVKKIVALMREESLFSWQGGPIIMLQIENEYGNIESSYGPKGKAYMRWAAKMAVGLDAGVPWVMCKQTDAPEYIIDTCNRYYCDGFKPNSKKKPIVWTEHWDGWYTNWGDRVPHRPTEDIAFAVARFFQRGGSFQNYYMYFGGTNFGRTAGGPNIITSYDYDAPIDEYGLLRQPKWGHLKDLHAAIKLCEPALVAVNSPHYIKLGPQQEAHVYSYNGSKCSAFLANIDEHNSATVKFRNQAYILPPWSVSILPDCRTTAFNTAKIGVQTSIKTTGLDVASYSNDPAPLKLMAPYEVDYISKTWKFLREPIGAWSDSNFTYQGILEHLNVTKDHSDYLWYSTRIYISDEDISYWEENQASPVLTIDSMRDFVCIFVNGQFKGSAKGKWIKVVEPVDLIQGHNDITLLSQTVGLQVIYLVLFFCG</sequence>
<evidence type="ECO:0000313" key="11">
    <source>
        <dbReference type="RefSeq" id="XP_020550927.1"/>
    </source>
</evidence>
<keyword evidence="4 7" id="KW-0732">Signal</keyword>
<dbReference type="FunFam" id="2.60.120.260:FF:000142">
    <property type="entry name" value="Beta-galactosidase"/>
    <property type="match status" value="1"/>
</dbReference>
<dbReference type="GeneID" id="105180015"/>
<protein>
    <recommendedName>
        <fullName evidence="3">beta-galactosidase</fullName>
        <ecNumber evidence="3">3.2.1.23</ecNumber>
    </recommendedName>
</protein>
<evidence type="ECO:0000313" key="10">
    <source>
        <dbReference type="Proteomes" id="UP000504604"/>
    </source>
</evidence>
<comment type="catalytic activity">
    <reaction evidence="1">
        <text>Hydrolysis of terminal non-reducing beta-D-galactose residues in beta-D-galactosides.</text>
        <dbReference type="EC" id="3.2.1.23"/>
    </reaction>
</comment>
<gene>
    <name evidence="11" type="primary">LOC105180015</name>
</gene>
<dbReference type="RefSeq" id="XP_020550927.1">
    <property type="nucleotide sequence ID" value="XM_020695268.1"/>
</dbReference>
<evidence type="ECO:0000256" key="7">
    <source>
        <dbReference type="SAM" id="SignalP"/>
    </source>
</evidence>
<dbReference type="InterPro" id="IPR017853">
    <property type="entry name" value="GH"/>
</dbReference>
<dbReference type="Pfam" id="PF17834">
    <property type="entry name" value="GHD"/>
    <property type="match status" value="1"/>
</dbReference>
<feature type="domain" description="Beta-galactosidase beta-sandwich" evidence="9">
    <location>
        <begin position="364"/>
        <end position="420"/>
    </location>
</feature>
<keyword evidence="10" id="KW-1185">Reference proteome</keyword>
<evidence type="ECO:0000256" key="2">
    <source>
        <dbReference type="ARBA" id="ARBA00009809"/>
    </source>
</evidence>